<evidence type="ECO:0000313" key="4">
    <source>
        <dbReference type="Proteomes" id="UP000018291"/>
    </source>
</evidence>
<protein>
    <recommendedName>
        <fullName evidence="5">Ribosomal protein L11 methyltransferase</fullName>
    </recommendedName>
</protein>
<organism evidence="3 4">
    <name type="scientific">Candidatus Neomicrothrix parvicella RN1</name>
    <dbReference type="NCBI Taxonomy" id="1229780"/>
    <lineage>
        <taxon>Bacteria</taxon>
        <taxon>Bacillati</taxon>
        <taxon>Actinomycetota</taxon>
        <taxon>Acidimicrobiia</taxon>
        <taxon>Acidimicrobiales</taxon>
        <taxon>Microthrixaceae</taxon>
        <taxon>Candidatus Neomicrothrix</taxon>
    </lineage>
</organism>
<dbReference type="GO" id="GO:0008276">
    <property type="term" value="F:protein methyltransferase activity"/>
    <property type="evidence" value="ECO:0007669"/>
    <property type="project" value="TreeGrafter"/>
</dbReference>
<comment type="caution">
    <text evidence="3">The sequence shown here is derived from an EMBL/GenBank/DDBJ whole genome shotgun (WGS) entry which is preliminary data.</text>
</comment>
<dbReference type="CDD" id="cd02440">
    <property type="entry name" value="AdoMet_MTases"/>
    <property type="match status" value="1"/>
</dbReference>
<dbReference type="SUPFAM" id="SSF53335">
    <property type="entry name" value="S-adenosyl-L-methionine-dependent methyltransferases"/>
    <property type="match status" value="1"/>
</dbReference>
<evidence type="ECO:0000313" key="3">
    <source>
        <dbReference type="EMBL" id="CCM64026.1"/>
    </source>
</evidence>
<reference evidence="3 4" key="1">
    <citation type="journal article" date="2013" name="ISME J.">
        <title>Metabolic model for the filamentous 'Candidatus Microthrix parvicella' based on genomic and metagenomic analyses.</title>
        <authorList>
            <person name="Jon McIlroy S."/>
            <person name="Kristiansen R."/>
            <person name="Albertsen M."/>
            <person name="Michael Karst S."/>
            <person name="Rossetti S."/>
            <person name="Lund Nielsen J."/>
            <person name="Tandoi V."/>
            <person name="James Seviour R."/>
            <person name="Nielsen P.H."/>
        </authorList>
    </citation>
    <scope>NUCLEOTIDE SEQUENCE [LARGE SCALE GENOMIC DNA]</scope>
    <source>
        <strain evidence="3 4">RN1</strain>
    </source>
</reference>
<dbReference type="InterPro" id="IPR029063">
    <property type="entry name" value="SAM-dependent_MTases_sf"/>
</dbReference>
<keyword evidence="2" id="KW-0808">Transferase</keyword>
<dbReference type="GO" id="GO:0032259">
    <property type="term" value="P:methylation"/>
    <property type="evidence" value="ECO:0007669"/>
    <property type="project" value="UniProtKB-KW"/>
</dbReference>
<evidence type="ECO:0008006" key="5">
    <source>
        <dbReference type="Google" id="ProtNLM"/>
    </source>
</evidence>
<evidence type="ECO:0000256" key="1">
    <source>
        <dbReference type="ARBA" id="ARBA00022603"/>
    </source>
</evidence>
<dbReference type="OrthoDB" id="21342at2"/>
<accession>R4Z3Z4</accession>
<dbReference type="PANTHER" id="PTHR43648:SF1">
    <property type="entry name" value="ELECTRON TRANSFER FLAVOPROTEIN BETA SUBUNIT LYSINE METHYLTRANSFERASE"/>
    <property type="match status" value="1"/>
</dbReference>
<dbReference type="Gene3D" id="3.40.50.150">
    <property type="entry name" value="Vaccinia Virus protein VP39"/>
    <property type="match status" value="1"/>
</dbReference>
<dbReference type="AlphaFoldDB" id="R4Z3Z4"/>
<dbReference type="Proteomes" id="UP000018291">
    <property type="component" value="Unassembled WGS sequence"/>
</dbReference>
<gene>
    <name evidence="3" type="ORF">BN381_330011</name>
</gene>
<dbReference type="EMBL" id="CANL01000027">
    <property type="protein sequence ID" value="CCM64026.1"/>
    <property type="molecule type" value="Genomic_DNA"/>
</dbReference>
<dbReference type="STRING" id="1229780.BN381_330011"/>
<evidence type="ECO:0000256" key="2">
    <source>
        <dbReference type="ARBA" id="ARBA00022679"/>
    </source>
</evidence>
<name>R4Z3Z4_9ACTN</name>
<dbReference type="PANTHER" id="PTHR43648">
    <property type="entry name" value="ELECTRON TRANSFER FLAVOPROTEIN BETA SUBUNIT LYSINE METHYLTRANSFERASE"/>
    <property type="match status" value="1"/>
</dbReference>
<dbReference type="eggNOG" id="COG2264">
    <property type="taxonomic scope" value="Bacteria"/>
</dbReference>
<dbReference type="InterPro" id="IPR050078">
    <property type="entry name" value="Ribosomal_L11_MeTrfase_PrmA"/>
</dbReference>
<dbReference type="Pfam" id="PF06325">
    <property type="entry name" value="PrmA"/>
    <property type="match status" value="1"/>
</dbReference>
<proteinExistence type="predicted"/>
<keyword evidence="1" id="KW-0489">Methyltransferase</keyword>
<sequence length="325" mass="33879">MCDLTGPTPVQLSLRLADERGDGVEALVWGGLIENLILPDGISEQAADPGVTEWVISWLDPPPDRAIERLVKALRGMGATEISLTTVALDVGLDGWREHAREWTVGPFVVRPPWVEPTSGDETTEAAIDLVIDPGAVFGSGSHQSTRMALELLSARFDGAKVGVPLVVPDEVIDVGSGSGVLGIAAALLGAGVVRLVELDPAGERVGLANAAANGVADRVRWAGTDVAKLDAPEGEAARLVLANLLIGGHESVAPSVRRMAAVGGTVIVAGILEHQEDRLLAALAPTVPLKRLVEPSETDPTVAWVALTLLVTDPHGDRALGERT</sequence>
<dbReference type="RefSeq" id="WP_012227521.1">
    <property type="nucleotide sequence ID" value="NZ_HG422565.1"/>
</dbReference>
<keyword evidence="4" id="KW-1185">Reference proteome</keyword>
<dbReference type="HOGENOM" id="CLU_049382_3_1_11"/>